<organism evidence="1 2">
    <name type="scientific">Streptomyces parvus</name>
    <dbReference type="NCBI Taxonomy" id="66428"/>
    <lineage>
        <taxon>Bacteria</taxon>
        <taxon>Bacillati</taxon>
        <taxon>Actinomycetota</taxon>
        <taxon>Actinomycetes</taxon>
        <taxon>Kitasatosporales</taxon>
        <taxon>Streptomycetaceae</taxon>
        <taxon>Streptomyces</taxon>
    </lineage>
</organism>
<name>A0A5D4JFZ4_9ACTN</name>
<evidence type="ECO:0000313" key="1">
    <source>
        <dbReference type="EMBL" id="TYR64068.1"/>
    </source>
</evidence>
<protein>
    <submittedName>
        <fullName evidence="1">Uncharacterized protein</fullName>
    </submittedName>
</protein>
<gene>
    <name evidence="1" type="ORF">FY004_13415</name>
</gene>
<evidence type="ECO:0000313" key="2">
    <source>
        <dbReference type="Proteomes" id="UP000323242"/>
    </source>
</evidence>
<dbReference type="EMBL" id="VSZQ01000060">
    <property type="protein sequence ID" value="TYR64068.1"/>
    <property type="molecule type" value="Genomic_DNA"/>
</dbReference>
<dbReference type="Proteomes" id="UP000323242">
    <property type="component" value="Unassembled WGS sequence"/>
</dbReference>
<reference evidence="1 2" key="1">
    <citation type="submission" date="2019-08" db="EMBL/GenBank/DDBJ databases">
        <title>Draft genome for granaticin producer strain Streptomyces parvus C05.</title>
        <authorList>
            <person name="Gonzalez-Pimentel J.L."/>
        </authorList>
    </citation>
    <scope>NUCLEOTIDE SEQUENCE [LARGE SCALE GENOMIC DNA]</scope>
    <source>
        <strain evidence="1 2">C05</strain>
    </source>
</reference>
<accession>A0A5D4JFZ4</accession>
<dbReference type="AlphaFoldDB" id="A0A5D4JFZ4"/>
<comment type="caution">
    <text evidence="1">The sequence shown here is derived from an EMBL/GenBank/DDBJ whole genome shotgun (WGS) entry which is preliminary data.</text>
</comment>
<sequence length="146" mass="16207">MNTPFAGCDGLDRAATAASQLSGERLTHARQRLHSFDTYTGLISDAGVQQALLESLVLSALGRPGSENRRRMLGVEEVRLDENRLRLRVEDVSVVQAILEMLPVKPRRGTRRGVRELSAEAVGKDVFLRGHLIWMTRYSVSHGGDR</sequence>
<proteinExistence type="predicted"/>
<keyword evidence="2" id="KW-1185">Reference proteome</keyword>
<dbReference type="RefSeq" id="WP_109195306.1">
    <property type="nucleotide sequence ID" value="NZ_VSZQ01000060.1"/>
</dbReference>